<name>A0A8I2KL18_9GAMM</name>
<keyword evidence="3" id="KW-0378">Hydrolase</keyword>
<dbReference type="InterPro" id="IPR007484">
    <property type="entry name" value="Peptidase_M28"/>
</dbReference>
<evidence type="ECO:0000259" key="2">
    <source>
        <dbReference type="Pfam" id="PF04389"/>
    </source>
</evidence>
<protein>
    <submittedName>
        <fullName evidence="3">M20/M25/M40 family metallo-hydrolase</fullName>
    </submittedName>
</protein>
<organism evidence="3 5">
    <name type="scientific">Pseudoalteromonas maricaloris</name>
    <dbReference type="NCBI Taxonomy" id="184924"/>
    <lineage>
        <taxon>Bacteria</taxon>
        <taxon>Pseudomonadati</taxon>
        <taxon>Pseudomonadota</taxon>
        <taxon>Gammaproteobacteria</taxon>
        <taxon>Alteromonadales</taxon>
        <taxon>Pseudoalteromonadaceae</taxon>
        <taxon>Pseudoalteromonas</taxon>
    </lineage>
</organism>
<dbReference type="SUPFAM" id="SSF53187">
    <property type="entry name" value="Zn-dependent exopeptidases"/>
    <property type="match status" value="1"/>
</dbReference>
<dbReference type="Proteomes" id="UP001304419">
    <property type="component" value="Chromosome 1"/>
</dbReference>
<dbReference type="GO" id="GO:0006508">
    <property type="term" value="P:proteolysis"/>
    <property type="evidence" value="ECO:0007669"/>
    <property type="project" value="InterPro"/>
</dbReference>
<keyword evidence="1" id="KW-0732">Signal</keyword>
<feature type="chain" id="PRO_5034603615" evidence="1">
    <location>
        <begin position="26"/>
        <end position="311"/>
    </location>
</feature>
<evidence type="ECO:0000313" key="6">
    <source>
        <dbReference type="Proteomes" id="UP001304419"/>
    </source>
</evidence>
<proteinExistence type="predicted"/>
<keyword evidence="6" id="KW-1185">Reference proteome</keyword>
<evidence type="ECO:0000313" key="4">
    <source>
        <dbReference type="EMBL" id="WOX27279.1"/>
    </source>
</evidence>
<dbReference type="Proteomes" id="UP000646877">
    <property type="component" value="Unassembled WGS sequence"/>
</dbReference>
<dbReference type="PANTHER" id="PTHR12147">
    <property type="entry name" value="METALLOPEPTIDASE M28 FAMILY MEMBER"/>
    <property type="match status" value="1"/>
</dbReference>
<evidence type="ECO:0000313" key="5">
    <source>
        <dbReference type="Proteomes" id="UP000646877"/>
    </source>
</evidence>
<dbReference type="GO" id="GO:0008235">
    <property type="term" value="F:metalloexopeptidase activity"/>
    <property type="evidence" value="ECO:0007669"/>
    <property type="project" value="InterPro"/>
</dbReference>
<dbReference type="Gene3D" id="3.40.630.10">
    <property type="entry name" value="Zn peptidases"/>
    <property type="match status" value="1"/>
</dbReference>
<dbReference type="AlphaFoldDB" id="A0A8I2KL18"/>
<gene>
    <name evidence="3" type="ORF">F9Y85_02150</name>
    <name evidence="4" type="ORF">R5H13_11410</name>
</gene>
<evidence type="ECO:0000313" key="3">
    <source>
        <dbReference type="EMBL" id="NLR20136.1"/>
    </source>
</evidence>
<dbReference type="RefSeq" id="WP_130126128.1">
    <property type="nucleotide sequence ID" value="NZ_CBCSDF010000008.1"/>
</dbReference>
<feature type="signal peptide" evidence="1">
    <location>
        <begin position="1"/>
        <end position="25"/>
    </location>
</feature>
<dbReference type="EMBL" id="WEIA01000001">
    <property type="protein sequence ID" value="NLR20136.1"/>
    <property type="molecule type" value="Genomic_DNA"/>
</dbReference>
<dbReference type="InterPro" id="IPR045175">
    <property type="entry name" value="M28_fam"/>
</dbReference>
<sequence>MKKLPFQLLGIMLTAICTTSAVAQAQHPSIAKIDNILVQDLQTLTSISHQGRKSGAQSPNISAQYIFAAFEQLGGNPSYQHFTFRAGIFSKDAGHNITATLPCTQPRCDKAIVISAHYDHLGTTGQRHYPGANDNASGVAAMLHMARQLSKTNRARDILFVATDAEERGLHGAKYYAKHLTQEVELNINLDMLGINNNNRLFALFSPGFKEYKTELQNKAKYQIKLTIVSSQRQIERYTNNPRIDWHKASDHYAFYRQGIPYIYFGMGEDKHHHTTRDTLDNMDLNKYQAGVNLINDFILSLTRSPLDSTS</sequence>
<reference evidence="4 6" key="2">
    <citation type="submission" date="2023-10" db="EMBL/GenBank/DDBJ databases">
        <title>To unveil natural product biosynthetic capacity in Pseudoalteromonas.</title>
        <authorList>
            <person name="Wang J."/>
        </authorList>
    </citation>
    <scope>NUCLEOTIDE SEQUENCE [LARGE SCALE GENOMIC DNA]</scope>
    <source>
        <strain evidence="4 6">DSM 15914</strain>
    </source>
</reference>
<reference evidence="3" key="1">
    <citation type="submission" date="2019-10" db="EMBL/GenBank/DDBJ databases">
        <authorList>
            <person name="Paulsen S."/>
        </authorList>
    </citation>
    <scope>NUCLEOTIDE SEQUENCE</scope>
    <source>
        <strain evidence="3">LMG 19692</strain>
    </source>
</reference>
<accession>A0A8I2KL18</accession>
<feature type="domain" description="Peptidase M28" evidence="2">
    <location>
        <begin position="96"/>
        <end position="292"/>
    </location>
</feature>
<dbReference type="PANTHER" id="PTHR12147:SF26">
    <property type="entry name" value="PEPTIDASE M28 DOMAIN-CONTAINING PROTEIN"/>
    <property type="match status" value="1"/>
</dbReference>
<dbReference type="Pfam" id="PF04389">
    <property type="entry name" value="Peptidase_M28"/>
    <property type="match status" value="1"/>
</dbReference>
<dbReference type="EMBL" id="CP137578">
    <property type="protein sequence ID" value="WOX27279.1"/>
    <property type="molecule type" value="Genomic_DNA"/>
</dbReference>
<evidence type="ECO:0000256" key="1">
    <source>
        <dbReference type="SAM" id="SignalP"/>
    </source>
</evidence>